<dbReference type="FunFam" id="3.40.50.300:FF:000901">
    <property type="entry name" value="Chromosome partition protein Smc"/>
    <property type="match status" value="1"/>
</dbReference>
<dbReference type="GO" id="GO:0005694">
    <property type="term" value="C:chromosome"/>
    <property type="evidence" value="ECO:0007669"/>
    <property type="project" value="InterPro"/>
</dbReference>
<dbReference type="GO" id="GO:0030261">
    <property type="term" value="P:chromosome condensation"/>
    <property type="evidence" value="ECO:0007669"/>
    <property type="project" value="InterPro"/>
</dbReference>
<dbReference type="OrthoDB" id="9808768at2"/>
<dbReference type="HAMAP" id="MF_01894">
    <property type="entry name" value="Smc_prok"/>
    <property type="match status" value="1"/>
</dbReference>
<accession>A0A1G7PPA3</accession>
<dbReference type="InterPro" id="IPR011890">
    <property type="entry name" value="SMC_prok"/>
</dbReference>
<dbReference type="InterPro" id="IPR003395">
    <property type="entry name" value="RecF/RecN/SMC_N"/>
</dbReference>
<dbReference type="SUPFAM" id="SSF52540">
    <property type="entry name" value="P-loop containing nucleoside triphosphate hydrolases"/>
    <property type="match status" value="2"/>
</dbReference>
<dbReference type="InterPro" id="IPR036277">
    <property type="entry name" value="SMC_hinge_sf"/>
</dbReference>
<keyword evidence="2 7" id="KW-0963">Cytoplasm</keyword>
<protein>
    <recommendedName>
        <fullName evidence="7">Chromosome partition protein Smc</fullName>
    </recommendedName>
</protein>
<dbReference type="NCBIfam" id="TIGR02168">
    <property type="entry name" value="SMC_prok_B"/>
    <property type="match status" value="1"/>
</dbReference>
<evidence type="ECO:0000256" key="4">
    <source>
        <dbReference type="ARBA" id="ARBA00022840"/>
    </source>
</evidence>
<feature type="coiled-coil region" evidence="7">
    <location>
        <begin position="406"/>
        <end position="468"/>
    </location>
</feature>
<dbReference type="PIRSF" id="PIRSF005719">
    <property type="entry name" value="SMC"/>
    <property type="match status" value="1"/>
</dbReference>
<evidence type="ECO:0000256" key="2">
    <source>
        <dbReference type="ARBA" id="ARBA00022490"/>
    </source>
</evidence>
<dbReference type="FunFam" id="3.40.50.300:FF:000984">
    <property type="entry name" value="Chromosome partition protein Smc"/>
    <property type="match status" value="1"/>
</dbReference>
<dbReference type="GO" id="GO:0006260">
    <property type="term" value="P:DNA replication"/>
    <property type="evidence" value="ECO:0007669"/>
    <property type="project" value="UniProtKB-UniRule"/>
</dbReference>
<dbReference type="Gene3D" id="1.20.1060.20">
    <property type="match status" value="1"/>
</dbReference>
<dbReference type="SUPFAM" id="SSF75553">
    <property type="entry name" value="Smc hinge domain"/>
    <property type="match status" value="1"/>
</dbReference>
<evidence type="ECO:0000256" key="3">
    <source>
        <dbReference type="ARBA" id="ARBA00022741"/>
    </source>
</evidence>
<dbReference type="EMBL" id="FNCK01000001">
    <property type="protein sequence ID" value="SDF88088.1"/>
    <property type="molecule type" value="Genomic_DNA"/>
</dbReference>
<feature type="coiled-coil region" evidence="7">
    <location>
        <begin position="167"/>
        <end position="296"/>
    </location>
</feature>
<dbReference type="SMART" id="SM00968">
    <property type="entry name" value="SMC_hinge"/>
    <property type="match status" value="1"/>
</dbReference>
<feature type="binding site" evidence="7">
    <location>
        <begin position="32"/>
        <end position="39"/>
    </location>
    <ligand>
        <name>ATP</name>
        <dbReference type="ChEBI" id="CHEBI:30616"/>
    </ligand>
</feature>
<comment type="subcellular location">
    <subcellularLocation>
        <location evidence="1 7">Cytoplasm</location>
    </subcellularLocation>
</comment>
<reference evidence="9 10" key="1">
    <citation type="submission" date="2016-10" db="EMBL/GenBank/DDBJ databases">
        <authorList>
            <person name="de Groot N.N."/>
        </authorList>
    </citation>
    <scope>NUCLEOTIDE SEQUENCE [LARGE SCALE GENOMIC DNA]</scope>
    <source>
        <strain evidence="9 10">ATCC BAA-466</strain>
    </source>
</reference>
<dbReference type="CDD" id="cd03278">
    <property type="entry name" value="ABC_SMC_barmotin"/>
    <property type="match status" value="2"/>
</dbReference>
<dbReference type="GO" id="GO:0005524">
    <property type="term" value="F:ATP binding"/>
    <property type="evidence" value="ECO:0007669"/>
    <property type="project" value="UniProtKB-UniRule"/>
</dbReference>
<evidence type="ECO:0000256" key="1">
    <source>
        <dbReference type="ARBA" id="ARBA00004496"/>
    </source>
</evidence>
<dbReference type="Proteomes" id="UP000199708">
    <property type="component" value="Unassembled WGS sequence"/>
</dbReference>
<dbReference type="GO" id="GO:0003677">
    <property type="term" value="F:DNA binding"/>
    <property type="evidence" value="ECO:0007669"/>
    <property type="project" value="UniProtKB-UniRule"/>
</dbReference>
<comment type="similarity">
    <text evidence="7">Belongs to the SMC family.</text>
</comment>
<dbReference type="Gene3D" id="3.40.50.300">
    <property type="entry name" value="P-loop containing nucleotide triphosphate hydrolases"/>
    <property type="match status" value="2"/>
</dbReference>
<comment type="function">
    <text evidence="7">Required for chromosome condensation and partitioning.</text>
</comment>
<keyword evidence="4 7" id="KW-0067">ATP-binding</keyword>
<evidence type="ECO:0000256" key="5">
    <source>
        <dbReference type="ARBA" id="ARBA00023054"/>
    </source>
</evidence>
<comment type="domain">
    <text evidence="7">Contains large globular domains required for ATP hydrolysis at each terminus and a third globular domain forming a flexible hinge near the middle of the molecule. These domains are separated by coiled-coil structures.</text>
</comment>
<feature type="coiled-coil region" evidence="7">
    <location>
        <begin position="987"/>
        <end position="1028"/>
    </location>
</feature>
<evidence type="ECO:0000259" key="8">
    <source>
        <dbReference type="SMART" id="SM00968"/>
    </source>
</evidence>
<name>A0A1G7PPA3_9LACT</name>
<keyword evidence="3 7" id="KW-0547">Nucleotide-binding</keyword>
<dbReference type="GO" id="GO:0016887">
    <property type="term" value="F:ATP hydrolysis activity"/>
    <property type="evidence" value="ECO:0007669"/>
    <property type="project" value="InterPro"/>
</dbReference>
<dbReference type="Pfam" id="PF02463">
    <property type="entry name" value="SMC_N"/>
    <property type="match status" value="1"/>
</dbReference>
<dbReference type="InterPro" id="IPR010935">
    <property type="entry name" value="SMC_hinge"/>
</dbReference>
<dbReference type="Gene3D" id="3.30.70.1620">
    <property type="match status" value="1"/>
</dbReference>
<evidence type="ECO:0000313" key="9">
    <source>
        <dbReference type="EMBL" id="SDF88088.1"/>
    </source>
</evidence>
<dbReference type="Pfam" id="PF06470">
    <property type="entry name" value="SMC_hinge"/>
    <property type="match status" value="1"/>
</dbReference>
<dbReference type="STRING" id="120956.SAMN05421791_101325"/>
<keyword evidence="5 7" id="KW-0175">Coiled coil</keyword>
<proteinExistence type="inferred from homology"/>
<organism evidence="9 10">
    <name type="scientific">Facklamia miroungae</name>
    <dbReference type="NCBI Taxonomy" id="120956"/>
    <lineage>
        <taxon>Bacteria</taxon>
        <taxon>Bacillati</taxon>
        <taxon>Bacillota</taxon>
        <taxon>Bacilli</taxon>
        <taxon>Lactobacillales</taxon>
        <taxon>Aerococcaceae</taxon>
        <taxon>Facklamia</taxon>
    </lineage>
</organism>
<evidence type="ECO:0000256" key="6">
    <source>
        <dbReference type="ARBA" id="ARBA00023125"/>
    </source>
</evidence>
<dbReference type="GO" id="GO:0007059">
    <property type="term" value="P:chromosome segregation"/>
    <property type="evidence" value="ECO:0007669"/>
    <property type="project" value="UniProtKB-UniRule"/>
</dbReference>
<dbReference type="InterPro" id="IPR027417">
    <property type="entry name" value="P-loop_NTPase"/>
</dbReference>
<dbReference type="SUPFAM" id="SSF57997">
    <property type="entry name" value="Tropomyosin"/>
    <property type="match status" value="1"/>
</dbReference>
<keyword evidence="6 7" id="KW-0238">DNA-binding</keyword>
<evidence type="ECO:0000256" key="7">
    <source>
        <dbReference type="HAMAP-Rule" id="MF_01894"/>
    </source>
</evidence>
<dbReference type="InterPro" id="IPR024704">
    <property type="entry name" value="SMC"/>
</dbReference>
<keyword evidence="10" id="KW-1185">Reference proteome</keyword>
<dbReference type="RefSeq" id="WP_090289022.1">
    <property type="nucleotide sequence ID" value="NZ_FNCK01000001.1"/>
</dbReference>
<sequence>MYLEKIEMTGFKSFADKTVINFDQGMTAVVGPNGSGKSNLSEAIRWVLGEQSAKSLRGNKMEDVIFNGSLDRKPVNIAKVSLILNNEDRYIDMDHKTITITRQYNRNGESQFFINQKAVRLKDITDLLLDTGLGKNSFAMISQGKVESIFLSKPEERRGIFEEAAGVQKYQHRKNEAQRKLTRSQDHLNRVRDILYELKNQLQPLKEQREKALTYQSKANQLKEEEISLYTFQIEDHKARWQKAKDQYQDLSQTLEKVKSNQKSFSQSIYTKQNQLDEINQKIDFNELESRKLIQKIERFKGQIEIFQQKTDYANQSSQERKLNQERHQNQLVNHHNQQAELKQKLASLQDEIQVDQKSIQSLTQKLSDFQTYQNEDLDQLRGQLIDYYRQESSLKNRLHQSNKINQQYDQRKASYQEQIANIQAQIEALNDQASSFQAQSEQLTVEIDKIKEEGQKAHQAFDQAQAERDQIRSEIYQAEHHIQMLESKQTSLLQMQSDYVGYYQGVRAVMNHRDQIQGIIGTVAELIQVEKRYQTAIDIALGASMQNIVVVDDHAAKTAIRFLKEEKAGRATFLPRTNMKGRSLKAHQQDLVAQARGVIGLASQLVTYDAINQAVIEQLLATTIIVDSLENAQSLAKGSHQQLKIVTLEGELILPGGSVTGGRDKQKSNSVIGRSQELKNIEQELDQLKLSHQKRLSAFETSKQTVVNCQTHYQKVLADHQKYSQDQQRLINLYDGIKTQLDQKQNHLLLLNDELKQMTVEVDASKQDYQLADQELEALKNKIEEVNQAIQAMQLSQSEKQVKINQLQETLNESKTHLAILQMEVKQKQESLQNEERQAQHLQEQINASQQLQATGHDEVQDLKAKIAQFIKDLDQAEQELIEYNEALDHLRKERQELNESLRSNQLKLKEIEDHLQQQYQAEAKCQAQIEKFEEQMDQDLLYLNETYALSYEASTQLAKPVQSLAKVKEIVKKLRKEIDQLGPINLAAIDDYEELNERYQLLDEQENDLLTAMDQLNNTIEEMDSEVAHRFKEAFEAINDQFQKTFHRLFGGGKAKLELTDPSDLLTTGVDIIAQPPGKRKQNLALLSGGERALTAIALLFAILETKTVPFVVLDEVEAALDDANVYRYGEYIQNFTQETQFIVITHRKGTMEYADVLYGVTMEQTGISKLAAVRMNDFVALEK</sequence>
<feature type="coiled-coil region" evidence="7">
    <location>
        <begin position="325"/>
        <end position="366"/>
    </location>
</feature>
<evidence type="ECO:0000313" key="10">
    <source>
        <dbReference type="Proteomes" id="UP000199708"/>
    </source>
</evidence>
<comment type="subunit">
    <text evidence="7">Homodimer.</text>
</comment>
<dbReference type="AlphaFoldDB" id="A0A1G7PPA3"/>
<dbReference type="GO" id="GO:0007062">
    <property type="term" value="P:sister chromatid cohesion"/>
    <property type="evidence" value="ECO:0007669"/>
    <property type="project" value="InterPro"/>
</dbReference>
<gene>
    <name evidence="7" type="primary">smc</name>
    <name evidence="9" type="ORF">SAMN05421791_101325</name>
</gene>
<dbReference type="PANTHER" id="PTHR43977">
    <property type="entry name" value="STRUCTURAL MAINTENANCE OF CHROMOSOMES PROTEIN 3"/>
    <property type="match status" value="1"/>
</dbReference>
<dbReference type="GO" id="GO:0005737">
    <property type="term" value="C:cytoplasm"/>
    <property type="evidence" value="ECO:0007669"/>
    <property type="project" value="UniProtKB-SubCell"/>
</dbReference>
<feature type="coiled-coil region" evidence="7">
    <location>
        <begin position="742"/>
        <end position="937"/>
    </location>
</feature>
<feature type="domain" description="SMC hinge" evidence="8">
    <location>
        <begin position="518"/>
        <end position="637"/>
    </location>
</feature>